<sequence>MTTTTNRIMTLEEYLNYDDGTDTRYELVNGELVEMPSESDLNNAIAIFLLFAFGQFVPPRLLRRGTEIVVTGSRTTTRIPDLIVLTEDLATALRGSTRSIITSDMPPPALVVEIVSPGTENEQRDYRYKRSEYAARGIAEYWLVDPQRAVVIVLILVAGFYEEALFQGSDLIVSSTFPNLQLTAAQILLASN</sequence>
<dbReference type="InterPro" id="IPR011335">
    <property type="entry name" value="Restrct_endonuc-II-like"/>
</dbReference>
<dbReference type="EMBL" id="JAMZMM010000256">
    <property type="protein sequence ID" value="MCP2730912.1"/>
    <property type="molecule type" value="Genomic_DNA"/>
</dbReference>
<dbReference type="AlphaFoldDB" id="A0AAE3GYF6"/>
<evidence type="ECO:0000259" key="1">
    <source>
        <dbReference type="Pfam" id="PF05685"/>
    </source>
</evidence>
<dbReference type="SUPFAM" id="SSF52980">
    <property type="entry name" value="Restriction endonuclease-like"/>
    <property type="match status" value="1"/>
</dbReference>
<dbReference type="PANTHER" id="PTHR34107:SF2">
    <property type="entry name" value="SLL0888 PROTEIN"/>
    <property type="match status" value="1"/>
</dbReference>
<dbReference type="Gene3D" id="3.90.1570.10">
    <property type="entry name" value="tt1808, chain A"/>
    <property type="match status" value="1"/>
</dbReference>
<accession>A0AAE3GYF6</accession>
<gene>
    <name evidence="2" type="ORF">NJ959_21015</name>
</gene>
<organism evidence="2 3">
    <name type="scientific">Limnofasciculus baicalensis BBK-W-15</name>
    <dbReference type="NCBI Taxonomy" id="2699891"/>
    <lineage>
        <taxon>Bacteria</taxon>
        <taxon>Bacillati</taxon>
        <taxon>Cyanobacteriota</taxon>
        <taxon>Cyanophyceae</taxon>
        <taxon>Coleofasciculales</taxon>
        <taxon>Coleofasciculaceae</taxon>
        <taxon>Limnofasciculus</taxon>
        <taxon>Limnofasciculus baicalensis</taxon>
    </lineage>
</organism>
<dbReference type="InterPro" id="IPR012296">
    <property type="entry name" value="Nuclease_put_TT1808"/>
</dbReference>
<reference evidence="2" key="1">
    <citation type="submission" date="2022-06" db="EMBL/GenBank/DDBJ databases">
        <title>New cyanobacteria of genus Symplocastrum in benthos of Lake Baikal.</title>
        <authorList>
            <person name="Sorokovikova E."/>
            <person name="Tikhonova I."/>
            <person name="Krasnopeev A."/>
            <person name="Evseev P."/>
            <person name="Gladkikh A."/>
            <person name="Belykh O."/>
        </authorList>
    </citation>
    <scope>NUCLEOTIDE SEQUENCE</scope>
    <source>
        <strain evidence="2">BBK-W-15</strain>
    </source>
</reference>
<evidence type="ECO:0000313" key="2">
    <source>
        <dbReference type="EMBL" id="MCP2730912.1"/>
    </source>
</evidence>
<keyword evidence="2" id="KW-0540">Nuclease</keyword>
<protein>
    <submittedName>
        <fullName evidence="2">Uma2 family endonuclease</fullName>
    </submittedName>
</protein>
<evidence type="ECO:0000313" key="3">
    <source>
        <dbReference type="Proteomes" id="UP001204953"/>
    </source>
</evidence>
<proteinExistence type="predicted"/>
<keyword evidence="2" id="KW-0255">Endonuclease</keyword>
<dbReference type="RefSeq" id="WP_254013662.1">
    <property type="nucleotide sequence ID" value="NZ_JAMZMM010000256.1"/>
</dbReference>
<dbReference type="CDD" id="cd06260">
    <property type="entry name" value="DUF820-like"/>
    <property type="match status" value="1"/>
</dbReference>
<dbReference type="Pfam" id="PF05685">
    <property type="entry name" value="Uma2"/>
    <property type="match status" value="1"/>
</dbReference>
<name>A0AAE3GYF6_9CYAN</name>
<comment type="caution">
    <text evidence="2">The sequence shown here is derived from an EMBL/GenBank/DDBJ whole genome shotgun (WGS) entry which is preliminary data.</text>
</comment>
<keyword evidence="2" id="KW-0378">Hydrolase</keyword>
<keyword evidence="3" id="KW-1185">Reference proteome</keyword>
<dbReference type="PANTHER" id="PTHR34107">
    <property type="entry name" value="SLL0198 PROTEIN-RELATED"/>
    <property type="match status" value="1"/>
</dbReference>
<dbReference type="GO" id="GO:0004519">
    <property type="term" value="F:endonuclease activity"/>
    <property type="evidence" value="ECO:0007669"/>
    <property type="project" value="UniProtKB-KW"/>
</dbReference>
<dbReference type="InterPro" id="IPR008538">
    <property type="entry name" value="Uma2"/>
</dbReference>
<feature type="domain" description="Putative restriction endonuclease" evidence="1">
    <location>
        <begin position="11"/>
        <end position="184"/>
    </location>
</feature>
<dbReference type="Proteomes" id="UP001204953">
    <property type="component" value="Unassembled WGS sequence"/>
</dbReference>